<dbReference type="PANTHER" id="PTHR35892">
    <property type="entry name" value="OUTER MEMBRANE PROTEIN PAGN-RELATED"/>
    <property type="match status" value="1"/>
</dbReference>
<reference evidence="8 9" key="2">
    <citation type="submission" date="2019-12" db="EMBL/GenBank/DDBJ databases">
        <title>Erwinia sp. nov., isolated from droppings of birds in the Qinghai-Tiebt plateau of China.</title>
        <authorList>
            <person name="Ge Y."/>
        </authorList>
    </citation>
    <scope>NUCLEOTIDE SEQUENCE [LARGE SCALE GENOMIC DNA]</scope>
    <source>
        <strain evidence="8 9">J780</strain>
    </source>
</reference>
<dbReference type="EMBL" id="CP046509">
    <property type="protein sequence ID" value="QGU88628.1"/>
    <property type="molecule type" value="Genomic_DNA"/>
</dbReference>
<feature type="chain" id="PRO_5044633449" evidence="6">
    <location>
        <begin position="23"/>
        <end position="200"/>
    </location>
</feature>
<proteinExistence type="predicted"/>
<dbReference type="SUPFAM" id="SSF56925">
    <property type="entry name" value="OMPA-like"/>
    <property type="match status" value="1"/>
</dbReference>
<evidence type="ECO:0000256" key="4">
    <source>
        <dbReference type="ARBA" id="ARBA00022729"/>
    </source>
</evidence>
<sequence length="200" mass="21976">MKKLTTILTVLTAVASAGEAVAGENSVPSEYQYQTAGITGQHTFTLGYAQSHIKHFKNIKGINLKYHYEIPELPLSAVVSLTWMNGRGSQSHDFGDSSVDKNHRVRYYSLMVGPAYRVASWASMYVLMGAGVESSYNKNNYHNASGDHSARYKIFDARFAWGAGMQFNVTNNVILDVGYQGGHVLKTSSNGFNVGVGYQF</sequence>
<dbReference type="InterPro" id="IPR011250">
    <property type="entry name" value="OMP/PagP_B-barrel"/>
</dbReference>
<evidence type="ECO:0000256" key="6">
    <source>
        <dbReference type="SAM" id="SignalP"/>
    </source>
</evidence>
<evidence type="ECO:0000256" key="2">
    <source>
        <dbReference type="ARBA" id="ARBA00022452"/>
    </source>
</evidence>
<dbReference type="RefSeq" id="WP_154752343.1">
    <property type="nucleotide sequence ID" value="NZ_CP046509.1"/>
</dbReference>
<dbReference type="Proteomes" id="UP000480164">
    <property type="component" value="Unassembled WGS sequence"/>
</dbReference>
<evidence type="ECO:0000256" key="1">
    <source>
        <dbReference type="ARBA" id="ARBA00004141"/>
    </source>
</evidence>
<name>A0A6I6EJ87_9GAMM</name>
<evidence type="ECO:0000313" key="10">
    <source>
        <dbReference type="Proteomes" id="UP000480164"/>
    </source>
</evidence>
<accession>A0A6L6GML6</accession>
<dbReference type="InterPro" id="IPR000758">
    <property type="entry name" value="Enterovir_OMP"/>
</dbReference>
<dbReference type="PANTHER" id="PTHR35892:SF2">
    <property type="entry name" value="OUTER MEMBRANE PROTEIN PAGN"/>
    <property type="match status" value="1"/>
</dbReference>
<gene>
    <name evidence="7" type="ORF">GK011_08975</name>
    <name evidence="8" type="ORF">GN242_15985</name>
</gene>
<dbReference type="EMBL" id="WLZX01000002">
    <property type="protein sequence ID" value="MTD27070.1"/>
    <property type="molecule type" value="Genomic_DNA"/>
</dbReference>
<feature type="signal peptide" evidence="6">
    <location>
        <begin position="1"/>
        <end position="22"/>
    </location>
</feature>
<dbReference type="AlphaFoldDB" id="A0A6I6EJ87"/>
<evidence type="ECO:0000313" key="8">
    <source>
        <dbReference type="EMBL" id="QGU88628.1"/>
    </source>
</evidence>
<evidence type="ECO:0000313" key="7">
    <source>
        <dbReference type="EMBL" id="MTD27070.1"/>
    </source>
</evidence>
<dbReference type="PRINTS" id="PR00316">
    <property type="entry name" value="ENTEROVIROMP"/>
</dbReference>
<keyword evidence="3" id="KW-0812">Transmembrane</keyword>
<keyword evidence="2" id="KW-1134">Transmembrane beta strand</keyword>
<dbReference type="KEGG" id="erwi:GN242_15985"/>
<keyword evidence="10" id="KW-1185">Reference proteome</keyword>
<evidence type="ECO:0000313" key="9">
    <source>
        <dbReference type="Proteomes" id="UP000424752"/>
    </source>
</evidence>
<reference evidence="7 10" key="1">
    <citation type="submission" date="2019-11" db="EMBL/GenBank/DDBJ databases">
        <title>Erwinia sp. nov., isolated from feces of birds in Tibet plateau of China.</title>
        <authorList>
            <person name="Ge Y."/>
        </authorList>
    </citation>
    <scope>NUCLEOTIDE SEQUENCE [LARGE SCALE GENOMIC DNA]</scope>
    <source>
        <strain evidence="7 10">J316</strain>
    </source>
</reference>
<comment type="subcellular location">
    <subcellularLocation>
        <location evidence="1">Membrane</location>
        <topology evidence="1">Multi-pass membrane protein</topology>
    </subcellularLocation>
</comment>
<dbReference type="InterPro" id="IPR051723">
    <property type="entry name" value="Bact_OM_Invasion-Related"/>
</dbReference>
<dbReference type="GO" id="GO:0044384">
    <property type="term" value="C:host outer membrane"/>
    <property type="evidence" value="ECO:0007669"/>
    <property type="project" value="InterPro"/>
</dbReference>
<organism evidence="8 9">
    <name type="scientific">Erwinia sorbitola</name>
    <dbReference type="NCBI Taxonomy" id="2681984"/>
    <lineage>
        <taxon>Bacteria</taxon>
        <taxon>Pseudomonadati</taxon>
        <taxon>Pseudomonadota</taxon>
        <taxon>Gammaproteobacteria</taxon>
        <taxon>Enterobacterales</taxon>
        <taxon>Erwiniaceae</taxon>
        <taxon>Erwinia</taxon>
    </lineage>
</organism>
<keyword evidence="5" id="KW-0472">Membrane</keyword>
<evidence type="ECO:0000256" key="5">
    <source>
        <dbReference type="ARBA" id="ARBA00023136"/>
    </source>
</evidence>
<dbReference type="GO" id="GO:0016020">
    <property type="term" value="C:membrane"/>
    <property type="evidence" value="ECO:0007669"/>
    <property type="project" value="UniProtKB-SubCell"/>
</dbReference>
<protein>
    <submittedName>
        <fullName evidence="8">Ail/Lom family outer membrane beta-barrel protein</fullName>
    </submittedName>
</protein>
<evidence type="ECO:0000256" key="3">
    <source>
        <dbReference type="ARBA" id="ARBA00022692"/>
    </source>
</evidence>
<keyword evidence="4 6" id="KW-0732">Signal</keyword>
<dbReference type="Gene3D" id="2.40.160.20">
    <property type="match status" value="1"/>
</dbReference>
<dbReference type="Proteomes" id="UP000424752">
    <property type="component" value="Chromosome"/>
</dbReference>
<accession>A0A6I6EJ87</accession>
<dbReference type="Pfam" id="PF06316">
    <property type="entry name" value="Ail_Lom"/>
    <property type="match status" value="1"/>
</dbReference>